<dbReference type="GO" id="GO:0005737">
    <property type="term" value="C:cytoplasm"/>
    <property type="evidence" value="ECO:0007669"/>
    <property type="project" value="TreeGrafter"/>
</dbReference>
<comment type="caution">
    <text evidence="3">The sequence shown here is derived from an EMBL/GenBank/DDBJ whole genome shotgun (WGS) entry which is preliminary data.</text>
</comment>
<dbReference type="GO" id="GO:0008641">
    <property type="term" value="F:ubiquitin-like modifier activating enzyme activity"/>
    <property type="evidence" value="ECO:0007669"/>
    <property type="project" value="InterPro"/>
</dbReference>
<dbReference type="InterPro" id="IPR000594">
    <property type="entry name" value="ThiF_NAD_FAD-bd"/>
</dbReference>
<dbReference type="EMBL" id="JAPDPI010000045">
    <property type="protein sequence ID" value="MCW3807404.1"/>
    <property type="molecule type" value="Genomic_DNA"/>
</dbReference>
<evidence type="ECO:0000259" key="2">
    <source>
        <dbReference type="Pfam" id="PF00899"/>
    </source>
</evidence>
<dbReference type="AlphaFoldDB" id="A0AAE3MGZ8"/>
<proteinExistence type="inferred from homology"/>
<keyword evidence="4" id="KW-1185">Reference proteome</keyword>
<dbReference type="SUPFAM" id="SSF69572">
    <property type="entry name" value="Activating enzymes of the ubiquitin-like proteins"/>
    <property type="match status" value="1"/>
</dbReference>
<accession>A0AAE3MGZ8</accession>
<name>A0AAE3MGZ8_9BACT</name>
<dbReference type="RefSeq" id="WP_301201789.1">
    <property type="nucleotide sequence ID" value="NZ_JAPDPI010000045.1"/>
</dbReference>
<evidence type="ECO:0000256" key="1">
    <source>
        <dbReference type="ARBA" id="ARBA00009919"/>
    </source>
</evidence>
<dbReference type="CDD" id="cd00757">
    <property type="entry name" value="ThiF_MoeB_HesA_family"/>
    <property type="match status" value="1"/>
</dbReference>
<dbReference type="Proteomes" id="UP001207408">
    <property type="component" value="Unassembled WGS sequence"/>
</dbReference>
<dbReference type="Pfam" id="PF00899">
    <property type="entry name" value="ThiF"/>
    <property type="match status" value="1"/>
</dbReference>
<protein>
    <submittedName>
        <fullName evidence="3">HesA/MoeB/ThiF family protein</fullName>
    </submittedName>
</protein>
<dbReference type="GO" id="GO:0016779">
    <property type="term" value="F:nucleotidyltransferase activity"/>
    <property type="evidence" value="ECO:0007669"/>
    <property type="project" value="TreeGrafter"/>
</dbReference>
<dbReference type="Gene3D" id="3.40.50.720">
    <property type="entry name" value="NAD(P)-binding Rossmann-like Domain"/>
    <property type="match status" value="1"/>
</dbReference>
<comment type="similarity">
    <text evidence="1">Belongs to the HesA/MoeB/ThiF family.</text>
</comment>
<evidence type="ECO:0000313" key="4">
    <source>
        <dbReference type="Proteomes" id="UP001207408"/>
    </source>
</evidence>
<dbReference type="PANTHER" id="PTHR10953">
    <property type="entry name" value="UBIQUITIN-ACTIVATING ENZYME E1"/>
    <property type="match status" value="1"/>
</dbReference>
<dbReference type="FunFam" id="3.40.50.720:FF:000080">
    <property type="entry name" value="Thiazole biosynthesis adenylyltransferase ThiF"/>
    <property type="match status" value="1"/>
</dbReference>
<dbReference type="GO" id="GO:0004792">
    <property type="term" value="F:thiosulfate-cyanide sulfurtransferase activity"/>
    <property type="evidence" value="ECO:0007669"/>
    <property type="project" value="TreeGrafter"/>
</dbReference>
<dbReference type="InterPro" id="IPR035985">
    <property type="entry name" value="Ubiquitin-activating_enz"/>
</dbReference>
<dbReference type="InterPro" id="IPR045886">
    <property type="entry name" value="ThiF/MoeB/HesA"/>
</dbReference>
<dbReference type="PANTHER" id="PTHR10953:SF102">
    <property type="entry name" value="ADENYLYLTRANSFERASE AND SULFURTRANSFERASE MOCS3"/>
    <property type="match status" value="1"/>
</dbReference>
<sequence length="236" mass="25926">MLNKKELEKYNRQLILPEVGNEGQLKIKSLKVLVVGAGGLGCPVLQYLVAAGVGKIGIADGDIINMSNLQRQILYSEQEIGMKKASVAYDKLQRMNPDTVFEVYDVFLTRDNAGEIVKGYDVIVGATDNFESRYLIDQLSQSYNIPFVHGSVEGFQGQYTVFNYRGGVSYSDVFPEKKEEAEGEVIGVVGAMPGIIGSFMAMEVIKVACNPENVAFDGLYLYHALENKLSKLGYGV</sequence>
<reference evidence="3" key="1">
    <citation type="submission" date="2022-10" db="EMBL/GenBank/DDBJ databases">
        <authorList>
            <person name="Yu W.X."/>
        </authorList>
    </citation>
    <scope>NUCLEOTIDE SEQUENCE</scope>
    <source>
        <strain evidence="3">D04</strain>
    </source>
</reference>
<feature type="domain" description="THIF-type NAD/FAD binding fold" evidence="2">
    <location>
        <begin position="10"/>
        <end position="229"/>
    </location>
</feature>
<organism evidence="3 4">
    <name type="scientific">Plebeiibacterium marinum</name>
    <dbReference type="NCBI Taxonomy" id="2992111"/>
    <lineage>
        <taxon>Bacteria</taxon>
        <taxon>Pseudomonadati</taxon>
        <taxon>Bacteroidota</taxon>
        <taxon>Bacteroidia</taxon>
        <taxon>Marinilabiliales</taxon>
        <taxon>Marinilabiliaceae</taxon>
        <taxon>Plebeiibacterium</taxon>
    </lineage>
</organism>
<gene>
    <name evidence="3" type="ORF">OM074_17365</name>
</gene>
<evidence type="ECO:0000313" key="3">
    <source>
        <dbReference type="EMBL" id="MCW3807404.1"/>
    </source>
</evidence>